<protein>
    <submittedName>
        <fullName evidence="8">Cation transporter</fullName>
    </submittedName>
</protein>
<dbReference type="GO" id="GO:0008324">
    <property type="term" value="F:monoatomic cation transmembrane transporter activity"/>
    <property type="evidence" value="ECO:0007669"/>
    <property type="project" value="InterPro"/>
</dbReference>
<keyword evidence="9" id="KW-1185">Reference proteome</keyword>
<organism evidence="8 9">
    <name type="scientific">Lichenicoccus roseus</name>
    <dbReference type="NCBI Taxonomy" id="2683649"/>
    <lineage>
        <taxon>Bacteria</taxon>
        <taxon>Pseudomonadati</taxon>
        <taxon>Pseudomonadota</taxon>
        <taxon>Alphaproteobacteria</taxon>
        <taxon>Acetobacterales</taxon>
        <taxon>Acetobacteraceae</taxon>
        <taxon>Lichenicoccus</taxon>
    </lineage>
</organism>
<evidence type="ECO:0000256" key="1">
    <source>
        <dbReference type="ARBA" id="ARBA00004141"/>
    </source>
</evidence>
<reference evidence="8 9" key="1">
    <citation type="submission" date="2019-05" db="EMBL/GenBank/DDBJ databases">
        <authorList>
            <person name="Pankratov T."/>
            <person name="Grouzdev D."/>
        </authorList>
    </citation>
    <scope>NUCLEOTIDE SEQUENCE [LARGE SCALE GENOMIC DNA]</scope>
    <source>
        <strain evidence="8 9">KEBCLARHB70R</strain>
    </source>
</reference>
<evidence type="ECO:0000313" key="9">
    <source>
        <dbReference type="Proteomes" id="UP000305654"/>
    </source>
</evidence>
<evidence type="ECO:0000259" key="7">
    <source>
        <dbReference type="Pfam" id="PF01545"/>
    </source>
</evidence>
<dbReference type="SUPFAM" id="SSF160240">
    <property type="entry name" value="Cation efflux protein cytoplasmic domain-like"/>
    <property type="match status" value="1"/>
</dbReference>
<dbReference type="InterPro" id="IPR036837">
    <property type="entry name" value="Cation_efflux_CTD_sf"/>
</dbReference>
<evidence type="ECO:0000256" key="3">
    <source>
        <dbReference type="ARBA" id="ARBA00022692"/>
    </source>
</evidence>
<feature type="domain" description="Cation efflux protein transmembrane" evidence="7">
    <location>
        <begin position="14"/>
        <end position="216"/>
    </location>
</feature>
<dbReference type="OrthoDB" id="9806522at2"/>
<sequence>MAERAAAGSRLVIYAALAGNLAVAAVKLAAGLFTGSSAMLSEAAHSLVDTGNQGLLLIGLRQAAQRPTASHPFGHGLRLYFWSFVVAILIFGLGAGVSIYGGVLKIVSPRPVTDIWVNYWVLGAAFLIEGTTLVIGLREFRRSKDRRGWFEALRHSKDPTVFTVLMEDSAALLGICVAASGLLLSQLLHAPVFDGIASVLVGILLACTAWFLASECHGLLAGEAAAPEICDNVRRLAQQPGVRRVNDVMSMHFGPSDVLLALSLDFEDEMSAGAVQDAVTRIEQGIQRAHPEMTRIFVEAQRTQAHRSGLRSAAV</sequence>
<evidence type="ECO:0000313" key="8">
    <source>
        <dbReference type="EMBL" id="TLU73215.1"/>
    </source>
</evidence>
<feature type="transmembrane region" description="Helical" evidence="6">
    <location>
        <begin position="12"/>
        <end position="33"/>
    </location>
</feature>
<dbReference type="InterPro" id="IPR002524">
    <property type="entry name" value="Cation_efflux"/>
</dbReference>
<keyword evidence="5 6" id="KW-0472">Membrane</keyword>
<gene>
    <name evidence="8" type="ORF">FE263_07290</name>
</gene>
<dbReference type="AlphaFoldDB" id="A0A5R9J6I2"/>
<dbReference type="Gene3D" id="3.30.70.1350">
    <property type="entry name" value="Cation efflux protein, cytoplasmic domain"/>
    <property type="match status" value="1"/>
</dbReference>
<dbReference type="Pfam" id="PF01545">
    <property type="entry name" value="Cation_efflux"/>
    <property type="match status" value="1"/>
</dbReference>
<evidence type="ECO:0000256" key="5">
    <source>
        <dbReference type="ARBA" id="ARBA00023136"/>
    </source>
</evidence>
<dbReference type="PANTHER" id="PTHR13414">
    <property type="entry name" value="HUEL-CATION TRANSPORTER"/>
    <property type="match status" value="1"/>
</dbReference>
<dbReference type="GO" id="GO:0006829">
    <property type="term" value="P:zinc ion transport"/>
    <property type="evidence" value="ECO:0007669"/>
    <property type="project" value="InterPro"/>
</dbReference>
<dbReference type="PANTHER" id="PTHR13414:SF9">
    <property type="entry name" value="PROTON-COUPLED ZINC ANTIPORTER SLC30A9, MITOCHONDRIAL"/>
    <property type="match status" value="1"/>
</dbReference>
<accession>A0A5R9J6I2</accession>
<feature type="transmembrane region" description="Helical" evidence="6">
    <location>
        <begin position="115"/>
        <end position="137"/>
    </location>
</feature>
<dbReference type="RefSeq" id="WP_138325296.1">
    <property type="nucleotide sequence ID" value="NZ_VCDI01000002.1"/>
</dbReference>
<comment type="caution">
    <text evidence="8">The sequence shown here is derived from an EMBL/GenBank/DDBJ whole genome shotgun (WGS) entry which is preliminary data.</text>
</comment>
<comment type="subcellular location">
    <subcellularLocation>
        <location evidence="1">Membrane</location>
        <topology evidence="1">Multi-pass membrane protein</topology>
    </subcellularLocation>
</comment>
<name>A0A5R9J6I2_9PROT</name>
<dbReference type="SUPFAM" id="SSF161111">
    <property type="entry name" value="Cation efflux protein transmembrane domain-like"/>
    <property type="match status" value="1"/>
</dbReference>
<feature type="transmembrane region" description="Helical" evidence="6">
    <location>
        <begin position="79"/>
        <end position="103"/>
    </location>
</feature>
<keyword evidence="2" id="KW-0813">Transport</keyword>
<keyword evidence="4 6" id="KW-1133">Transmembrane helix</keyword>
<dbReference type="InterPro" id="IPR058533">
    <property type="entry name" value="Cation_efflux_TM"/>
</dbReference>
<evidence type="ECO:0000256" key="6">
    <source>
        <dbReference type="SAM" id="Phobius"/>
    </source>
</evidence>
<feature type="transmembrane region" description="Helical" evidence="6">
    <location>
        <begin position="170"/>
        <end position="189"/>
    </location>
</feature>
<evidence type="ECO:0000256" key="2">
    <source>
        <dbReference type="ARBA" id="ARBA00022448"/>
    </source>
</evidence>
<proteinExistence type="predicted"/>
<dbReference type="Gene3D" id="1.20.1510.10">
    <property type="entry name" value="Cation efflux protein transmembrane domain"/>
    <property type="match status" value="1"/>
</dbReference>
<evidence type="ECO:0000256" key="4">
    <source>
        <dbReference type="ARBA" id="ARBA00022989"/>
    </source>
</evidence>
<dbReference type="GO" id="GO:0016020">
    <property type="term" value="C:membrane"/>
    <property type="evidence" value="ECO:0007669"/>
    <property type="project" value="UniProtKB-SubCell"/>
</dbReference>
<dbReference type="InterPro" id="IPR027469">
    <property type="entry name" value="Cation_efflux_TMD_sf"/>
</dbReference>
<dbReference type="InterPro" id="IPR040177">
    <property type="entry name" value="SLC30A9"/>
</dbReference>
<dbReference type="EMBL" id="VCDI01000002">
    <property type="protein sequence ID" value="TLU73215.1"/>
    <property type="molecule type" value="Genomic_DNA"/>
</dbReference>
<dbReference type="NCBIfam" id="TIGR01297">
    <property type="entry name" value="CDF"/>
    <property type="match status" value="1"/>
</dbReference>
<keyword evidence="3 6" id="KW-0812">Transmembrane</keyword>
<feature type="transmembrane region" description="Helical" evidence="6">
    <location>
        <begin position="195"/>
        <end position="213"/>
    </location>
</feature>
<dbReference type="Proteomes" id="UP000305654">
    <property type="component" value="Unassembled WGS sequence"/>
</dbReference>